<name>A0ABR9S7U8_9BURK</name>
<accession>A0ABR9S7U8</accession>
<evidence type="ECO:0000313" key="2">
    <source>
        <dbReference type="EMBL" id="MBE7369560.1"/>
    </source>
</evidence>
<dbReference type="EMBL" id="JADDIV010000005">
    <property type="protein sequence ID" value="MBE7369560.1"/>
    <property type="molecule type" value="Genomic_DNA"/>
</dbReference>
<gene>
    <name evidence="2" type="ORF">IM787_18500</name>
</gene>
<keyword evidence="1" id="KW-0472">Membrane</keyword>
<keyword evidence="1" id="KW-1133">Transmembrane helix</keyword>
<protein>
    <recommendedName>
        <fullName evidence="4">MFS transporter</fullName>
    </recommendedName>
</protein>
<keyword evidence="1" id="KW-0812">Transmembrane</keyword>
<organism evidence="2 3">
    <name type="scientific">Ramlibacter pallidus</name>
    <dbReference type="NCBI Taxonomy" id="2780087"/>
    <lineage>
        <taxon>Bacteria</taxon>
        <taxon>Pseudomonadati</taxon>
        <taxon>Pseudomonadota</taxon>
        <taxon>Betaproteobacteria</taxon>
        <taxon>Burkholderiales</taxon>
        <taxon>Comamonadaceae</taxon>
        <taxon>Ramlibacter</taxon>
    </lineage>
</organism>
<evidence type="ECO:0000313" key="3">
    <source>
        <dbReference type="Proteomes" id="UP000806285"/>
    </source>
</evidence>
<evidence type="ECO:0000256" key="1">
    <source>
        <dbReference type="SAM" id="Phobius"/>
    </source>
</evidence>
<sequence length="47" mass="4581">MTAVSAAALIQVYGALACGAVLASIVIALAWDEPGLARPRAQAAASA</sequence>
<proteinExistence type="predicted"/>
<dbReference type="RefSeq" id="WP_193678180.1">
    <property type="nucleotide sequence ID" value="NZ_JADDIV010000005.1"/>
</dbReference>
<reference evidence="2 3" key="1">
    <citation type="submission" date="2020-10" db="EMBL/GenBank/DDBJ databases">
        <title>Ramlibacter sp. HM2 16S ribosomal RNA gene Genome sequencing and assembly.</title>
        <authorList>
            <person name="Kang M."/>
        </authorList>
    </citation>
    <scope>NUCLEOTIDE SEQUENCE [LARGE SCALE GENOMIC DNA]</scope>
    <source>
        <strain evidence="2 3">HM2</strain>
    </source>
</reference>
<comment type="caution">
    <text evidence="2">The sequence shown here is derived from an EMBL/GenBank/DDBJ whole genome shotgun (WGS) entry which is preliminary data.</text>
</comment>
<evidence type="ECO:0008006" key="4">
    <source>
        <dbReference type="Google" id="ProtNLM"/>
    </source>
</evidence>
<dbReference type="Proteomes" id="UP000806285">
    <property type="component" value="Unassembled WGS sequence"/>
</dbReference>
<feature type="transmembrane region" description="Helical" evidence="1">
    <location>
        <begin position="6"/>
        <end position="31"/>
    </location>
</feature>
<keyword evidence="3" id="KW-1185">Reference proteome</keyword>